<dbReference type="SMART" id="SM01058">
    <property type="entry name" value="CarD_TRCF"/>
    <property type="match status" value="1"/>
</dbReference>
<dbReference type="STRING" id="537013.CLOSTMETH_03261"/>
<dbReference type="HOGENOM" id="CLU_048259_2_1_9"/>
<dbReference type="InterPro" id="IPR036101">
    <property type="entry name" value="CarD-like/TRCF_RID_sf"/>
</dbReference>
<dbReference type="Gene3D" id="1.20.58.1290">
    <property type="entry name" value="CarD-like, C-terminal domain"/>
    <property type="match status" value="1"/>
</dbReference>
<dbReference type="Gene3D" id="2.40.10.170">
    <property type="match status" value="1"/>
</dbReference>
<dbReference type="Pfam" id="PF02559">
    <property type="entry name" value="CarD_TRCF_RID"/>
    <property type="match status" value="1"/>
</dbReference>
<evidence type="ECO:0000313" key="2">
    <source>
        <dbReference type="EMBL" id="EEG29148.1"/>
    </source>
</evidence>
<dbReference type="eggNOG" id="COG1329">
    <property type="taxonomic scope" value="Bacteria"/>
</dbReference>
<dbReference type="InterPro" id="IPR003711">
    <property type="entry name" value="CarD-like/TRCF_RID"/>
</dbReference>
<name>C0EH61_9FIRM</name>
<accession>C0EH61</accession>
<sequence>MRKEQVKAVFQINDTVMYGNTGVCRIVDIRPEKFSDRELVYYILQPVYSESETIYCPVDSDKIKIRKLLSLQEVHELIELMPDAQTEWIENDQLRKEKYTEILRNGDHRELVKLIKTLHIHREEKNREGKKFHLADEKISNEAEKILHGEFAHVLHIQPDEVVPFIMGQLNHPEVG</sequence>
<organism evidence="2 3">
    <name type="scientific">[Clostridium] methylpentosum DSM 5476</name>
    <dbReference type="NCBI Taxonomy" id="537013"/>
    <lineage>
        <taxon>Bacteria</taxon>
        <taxon>Bacillati</taxon>
        <taxon>Bacillota</taxon>
        <taxon>Clostridia</taxon>
        <taxon>Eubacteriales</taxon>
        <taxon>Oscillospiraceae</taxon>
        <taxon>Oscillospiraceae incertae sedis</taxon>
    </lineage>
</organism>
<dbReference type="Proteomes" id="UP000003340">
    <property type="component" value="Unassembled WGS sequence"/>
</dbReference>
<protein>
    <submittedName>
        <fullName evidence="2">CarD-like protein</fullName>
    </submittedName>
</protein>
<feature type="domain" description="CarD-like/TRCF RNAP-interacting" evidence="1">
    <location>
        <begin position="9"/>
        <end position="119"/>
    </location>
</feature>
<dbReference type="PANTHER" id="PTHR38447">
    <property type="entry name" value="TRANSCRIPTION FACTOR YDEB-RELATED"/>
    <property type="match status" value="1"/>
</dbReference>
<dbReference type="InterPro" id="IPR052531">
    <property type="entry name" value="CarD-like_regulator"/>
</dbReference>
<reference evidence="2 3" key="2">
    <citation type="submission" date="2009-02" db="EMBL/GenBank/DDBJ databases">
        <title>Draft genome sequence of Clostridium methylpentosum (DSM 5476).</title>
        <authorList>
            <person name="Sudarsanam P."/>
            <person name="Ley R."/>
            <person name="Guruge J."/>
            <person name="Turnbaugh P.J."/>
            <person name="Mahowald M."/>
            <person name="Liep D."/>
            <person name="Gordon J."/>
        </authorList>
    </citation>
    <scope>NUCLEOTIDE SEQUENCE [LARGE SCALE GENOMIC DNA]</scope>
    <source>
        <strain evidence="2 3">DSM 5476</strain>
    </source>
</reference>
<dbReference type="AlphaFoldDB" id="C0EH61"/>
<dbReference type="PANTHER" id="PTHR38447:SF1">
    <property type="entry name" value="RNA POLYMERASE-BINDING TRANSCRIPTION FACTOR CARD"/>
    <property type="match status" value="1"/>
</dbReference>
<keyword evidence="3" id="KW-1185">Reference proteome</keyword>
<dbReference type="SUPFAM" id="SSF141259">
    <property type="entry name" value="CarD-like"/>
    <property type="match status" value="1"/>
</dbReference>
<gene>
    <name evidence="2" type="ORF">CLOSTMETH_03261</name>
</gene>
<reference evidence="2 3" key="1">
    <citation type="submission" date="2009-01" db="EMBL/GenBank/DDBJ databases">
        <authorList>
            <person name="Fulton L."/>
            <person name="Clifton S."/>
            <person name="Fulton B."/>
            <person name="Xu J."/>
            <person name="Minx P."/>
            <person name="Pepin K.H."/>
            <person name="Johnson M."/>
            <person name="Bhonagiri V."/>
            <person name="Nash W.E."/>
            <person name="Mardis E.R."/>
            <person name="Wilson R.K."/>
        </authorList>
    </citation>
    <scope>NUCLEOTIDE SEQUENCE [LARGE SCALE GENOMIC DNA]</scope>
    <source>
        <strain evidence="2 3">DSM 5476</strain>
    </source>
</reference>
<evidence type="ECO:0000313" key="3">
    <source>
        <dbReference type="Proteomes" id="UP000003340"/>
    </source>
</evidence>
<comment type="caution">
    <text evidence="2">The sequence shown here is derived from an EMBL/GenBank/DDBJ whole genome shotgun (WGS) entry which is preliminary data.</text>
</comment>
<proteinExistence type="predicted"/>
<dbReference type="EMBL" id="ACEC01000115">
    <property type="protein sequence ID" value="EEG29148.1"/>
    <property type="molecule type" value="Genomic_DNA"/>
</dbReference>
<dbReference type="InterPro" id="IPR042215">
    <property type="entry name" value="CarD-like_C"/>
</dbReference>
<evidence type="ECO:0000259" key="1">
    <source>
        <dbReference type="SMART" id="SM01058"/>
    </source>
</evidence>
<dbReference type="GO" id="GO:0009303">
    <property type="term" value="P:rRNA transcription"/>
    <property type="evidence" value="ECO:0007669"/>
    <property type="project" value="TreeGrafter"/>
</dbReference>